<name>A0ABN2KKU9_9MICO</name>
<comment type="caution">
    <text evidence="1">The sequence shown here is derived from an EMBL/GenBank/DDBJ whole genome shotgun (WGS) entry which is preliminary data.</text>
</comment>
<organism evidence="1 2">
    <name type="scientific">Agromyces humatus</name>
    <dbReference type="NCBI Taxonomy" id="279573"/>
    <lineage>
        <taxon>Bacteria</taxon>
        <taxon>Bacillati</taxon>
        <taxon>Actinomycetota</taxon>
        <taxon>Actinomycetes</taxon>
        <taxon>Micrococcales</taxon>
        <taxon>Microbacteriaceae</taxon>
        <taxon>Agromyces</taxon>
    </lineage>
</organism>
<evidence type="ECO:0000313" key="1">
    <source>
        <dbReference type="EMBL" id="GAA1758801.1"/>
    </source>
</evidence>
<gene>
    <name evidence="1" type="ORF">GCM10009747_17040</name>
</gene>
<dbReference type="RefSeq" id="WP_232499407.1">
    <property type="nucleotide sequence ID" value="NZ_BAAANH010000003.1"/>
</dbReference>
<sequence length="188" mass="21842">MPADEYFENAGSERPPFVSAREALRRSPGYSPDRERNPWGDVPQHLRLDWCRALLDFPTFFPGAAWMAFTARTIREDKVSKAVGQWAWQADDFHRIGFSAADWYVLRLCIDRRIEKLLARDDGRFVIDTTRYEYRTIALIAEHWTDWLPLRRAGLTPKRALDLVVDGDRRSWPGGFLIDRDGNIIMSA</sequence>
<protein>
    <submittedName>
        <fullName evidence="1">Uncharacterized protein</fullName>
    </submittedName>
</protein>
<proteinExistence type="predicted"/>
<keyword evidence="2" id="KW-1185">Reference proteome</keyword>
<reference evidence="1 2" key="1">
    <citation type="journal article" date="2019" name="Int. J. Syst. Evol. Microbiol.">
        <title>The Global Catalogue of Microorganisms (GCM) 10K type strain sequencing project: providing services to taxonomists for standard genome sequencing and annotation.</title>
        <authorList>
            <consortium name="The Broad Institute Genomics Platform"/>
            <consortium name="The Broad Institute Genome Sequencing Center for Infectious Disease"/>
            <person name="Wu L."/>
            <person name="Ma J."/>
        </authorList>
    </citation>
    <scope>NUCLEOTIDE SEQUENCE [LARGE SCALE GENOMIC DNA]</scope>
    <source>
        <strain evidence="1 2">JCM 14319</strain>
    </source>
</reference>
<dbReference type="EMBL" id="BAAANH010000003">
    <property type="protein sequence ID" value="GAA1758801.1"/>
    <property type="molecule type" value="Genomic_DNA"/>
</dbReference>
<evidence type="ECO:0000313" key="2">
    <source>
        <dbReference type="Proteomes" id="UP001500506"/>
    </source>
</evidence>
<accession>A0ABN2KKU9</accession>
<dbReference type="Proteomes" id="UP001500506">
    <property type="component" value="Unassembled WGS sequence"/>
</dbReference>